<dbReference type="Pfam" id="PF13350">
    <property type="entry name" value="Y_phosphatase3"/>
    <property type="match status" value="1"/>
</dbReference>
<dbReference type="OrthoDB" id="1188001at2"/>
<evidence type="ECO:0000256" key="1">
    <source>
        <dbReference type="ARBA" id="ARBA00009580"/>
    </source>
</evidence>
<comment type="similarity">
    <text evidence="1">Belongs to the protein-tyrosine phosphatase family.</text>
</comment>
<evidence type="ECO:0000313" key="3">
    <source>
        <dbReference type="EMBL" id="RRO14837.1"/>
    </source>
</evidence>
<dbReference type="Proteomes" id="UP000274515">
    <property type="component" value="Unassembled WGS sequence"/>
</dbReference>
<organism evidence="3 4">
    <name type="scientific">Saccharopolyspora rhizosphaerae</name>
    <dbReference type="NCBI Taxonomy" id="2492662"/>
    <lineage>
        <taxon>Bacteria</taxon>
        <taxon>Bacillati</taxon>
        <taxon>Actinomycetota</taxon>
        <taxon>Actinomycetes</taxon>
        <taxon>Pseudonocardiales</taxon>
        <taxon>Pseudonocardiaceae</taxon>
        <taxon>Saccharopolyspora</taxon>
    </lineage>
</organism>
<dbReference type="RefSeq" id="WP_125091920.1">
    <property type="nucleotide sequence ID" value="NZ_RSAA01000017.1"/>
</dbReference>
<dbReference type="PANTHER" id="PTHR31126:SF1">
    <property type="entry name" value="TYROSINE SPECIFIC PROTEIN PHOSPHATASES DOMAIN-CONTAINING PROTEIN"/>
    <property type="match status" value="1"/>
</dbReference>
<dbReference type="AlphaFoldDB" id="A0A426JP69"/>
<dbReference type="GO" id="GO:0004721">
    <property type="term" value="F:phosphoprotein phosphatase activity"/>
    <property type="evidence" value="ECO:0007669"/>
    <property type="project" value="InterPro"/>
</dbReference>
<proteinExistence type="inferred from homology"/>
<dbReference type="SUPFAM" id="SSF52799">
    <property type="entry name" value="(Phosphotyrosine protein) phosphatases II"/>
    <property type="match status" value="1"/>
</dbReference>
<evidence type="ECO:0000313" key="4">
    <source>
        <dbReference type="Proteomes" id="UP000274515"/>
    </source>
</evidence>
<feature type="domain" description="Tyrosine specific protein phosphatases" evidence="2">
    <location>
        <begin position="112"/>
        <end position="176"/>
    </location>
</feature>
<dbReference type="PROSITE" id="PS00383">
    <property type="entry name" value="TYR_PHOSPHATASE_1"/>
    <property type="match status" value="1"/>
</dbReference>
<protein>
    <submittedName>
        <fullName evidence="3">Tyrosine-protein phosphatase</fullName>
    </submittedName>
</protein>
<gene>
    <name evidence="3" type="ORF">EIL87_19090</name>
</gene>
<dbReference type="InterPro" id="IPR029021">
    <property type="entry name" value="Prot-tyrosine_phosphatase-like"/>
</dbReference>
<reference evidence="3 4" key="1">
    <citation type="submission" date="2018-11" db="EMBL/GenBank/DDBJ databases">
        <title>Saccharopolyspora rhizosphaerae sp. nov., an actinomycete isolated from rhizosphere soil in Thailand.</title>
        <authorList>
            <person name="Intra B."/>
            <person name="Euanorasetr J."/>
            <person name="Take A."/>
            <person name="Inahashi Y."/>
            <person name="Mori M."/>
            <person name="Panbangred W."/>
            <person name="Matsumoto A."/>
        </authorList>
    </citation>
    <scope>NUCLEOTIDE SEQUENCE [LARGE SCALE GENOMIC DNA]</scope>
    <source>
        <strain evidence="3 4">H219</strain>
    </source>
</reference>
<dbReference type="PROSITE" id="PS50056">
    <property type="entry name" value="TYR_PHOSPHATASE_2"/>
    <property type="match status" value="1"/>
</dbReference>
<dbReference type="InterPro" id="IPR026893">
    <property type="entry name" value="Tyr/Ser_Pase_IphP-type"/>
</dbReference>
<dbReference type="EMBL" id="RSAA01000017">
    <property type="protein sequence ID" value="RRO14837.1"/>
    <property type="molecule type" value="Genomic_DNA"/>
</dbReference>
<comment type="caution">
    <text evidence="3">The sequence shown here is derived from an EMBL/GenBank/DDBJ whole genome shotgun (WGS) entry which is preliminary data.</text>
</comment>
<dbReference type="PANTHER" id="PTHR31126">
    <property type="entry name" value="TYROSINE-PROTEIN PHOSPHATASE"/>
    <property type="match status" value="1"/>
</dbReference>
<sequence>MATSDALGELVNLRDLGGQPTGDGVLTRAGVVYRSDAPFPGDRDPQGLPDWPPRVVIDLREAAETKDAHPLDPVAQVHRIRLLEGLEKPDTDDDALHELTVLYQGMLEGAPKKLVEVFRLVLEADGPVLVHCAAGKDRTGVVSAMLLSAAGVRPDAIVADYVRTDKNMLHVLRRLNELPELPPGVDEEMVAELMATPTQAIERVLEIFDAHEDAAAGWLRSHGVTDDELTRWQGKFLDT</sequence>
<evidence type="ECO:0000259" key="2">
    <source>
        <dbReference type="PROSITE" id="PS50056"/>
    </source>
</evidence>
<accession>A0A426JP69</accession>
<dbReference type="InterPro" id="IPR000387">
    <property type="entry name" value="Tyr_Pase_dom"/>
</dbReference>
<keyword evidence="4" id="KW-1185">Reference proteome</keyword>
<dbReference type="Gene3D" id="3.90.190.10">
    <property type="entry name" value="Protein tyrosine phosphatase superfamily"/>
    <property type="match status" value="1"/>
</dbReference>
<name>A0A426JP69_9PSEU</name>
<dbReference type="InterPro" id="IPR016130">
    <property type="entry name" value="Tyr_Pase_AS"/>
</dbReference>